<comment type="caution">
    <text evidence="2">The sequence shown here is derived from an EMBL/GenBank/DDBJ whole genome shotgun (WGS) entry which is preliminary data.</text>
</comment>
<reference evidence="2 3" key="1">
    <citation type="submission" date="2019-04" db="EMBL/GenBank/DDBJ databases">
        <title>Microbes associate with the intestines of laboratory mice.</title>
        <authorList>
            <person name="Navarre W."/>
            <person name="Wong E."/>
            <person name="Huang K.C."/>
            <person name="Tropini C."/>
            <person name="Ng K."/>
            <person name="Yu B."/>
        </authorList>
    </citation>
    <scope>NUCLEOTIDE SEQUENCE [LARGE SCALE GENOMIC DNA]</scope>
    <source>
        <strain evidence="2 3">NM87_A27A</strain>
    </source>
</reference>
<name>A0A4S4F942_9BIFI</name>
<evidence type="ECO:0000313" key="2">
    <source>
        <dbReference type="EMBL" id="THG25415.1"/>
    </source>
</evidence>
<gene>
    <name evidence="2" type="ORF">E5991_05970</name>
</gene>
<dbReference type="AlphaFoldDB" id="A0A4S4F942"/>
<dbReference type="Proteomes" id="UP000306798">
    <property type="component" value="Unassembled WGS sequence"/>
</dbReference>
<feature type="chain" id="PRO_5020742536" evidence="1">
    <location>
        <begin position="44"/>
        <end position="127"/>
    </location>
</feature>
<dbReference type="RefSeq" id="WP_136511374.1">
    <property type="nucleotide sequence ID" value="NZ_SSTF01000015.1"/>
</dbReference>
<keyword evidence="1" id="KW-0732">Signal</keyword>
<evidence type="ECO:0000313" key="3">
    <source>
        <dbReference type="Proteomes" id="UP000306798"/>
    </source>
</evidence>
<accession>A0A4S4F942</accession>
<evidence type="ECO:0000256" key="1">
    <source>
        <dbReference type="SAM" id="SignalP"/>
    </source>
</evidence>
<proteinExistence type="predicted"/>
<protein>
    <submittedName>
        <fullName evidence="2">Uncharacterized protein</fullName>
    </submittedName>
</protein>
<dbReference type="EMBL" id="SSTF01000015">
    <property type="protein sequence ID" value="THG25415.1"/>
    <property type="molecule type" value="Genomic_DNA"/>
</dbReference>
<organism evidence="2 3">
    <name type="scientific">Bifidobacterium pseudolongum</name>
    <dbReference type="NCBI Taxonomy" id="1694"/>
    <lineage>
        <taxon>Bacteria</taxon>
        <taxon>Bacillati</taxon>
        <taxon>Actinomycetota</taxon>
        <taxon>Actinomycetes</taxon>
        <taxon>Bifidobacteriales</taxon>
        <taxon>Bifidobacteriaceae</taxon>
        <taxon>Bifidobacterium</taxon>
    </lineage>
</organism>
<feature type="signal peptide" evidence="1">
    <location>
        <begin position="1"/>
        <end position="43"/>
    </location>
</feature>
<sequence length="127" mass="13984">MESTESIQGNEGIMHRHTKKLTAALCALFAMFFSATTVLTANAAEATYRPNTNVTKWEGDLHLELIVNDIHSHVSVRSYARPSGSCKAAQDFQYILDQSTVAGTACFAVIKAARPVVSQGDYIWYRV</sequence>